<keyword evidence="1" id="KW-0732">Signal</keyword>
<gene>
    <name evidence="2" type="ORF">QE369_004422</name>
</gene>
<comment type="caution">
    <text evidence="2">The sequence shown here is derived from an EMBL/GenBank/DDBJ whole genome shotgun (WGS) entry which is preliminary data.</text>
</comment>
<dbReference type="RefSeq" id="WP_309772397.1">
    <property type="nucleotide sequence ID" value="NZ_JAVIZC010000003.1"/>
</dbReference>
<reference evidence="2" key="1">
    <citation type="submission" date="2023-08" db="EMBL/GenBank/DDBJ databases">
        <title>Functional and genomic diversity of the sorghum phyllosphere microbiome.</title>
        <authorList>
            <person name="Shade A."/>
        </authorList>
    </citation>
    <scope>NUCLEOTIDE SEQUENCE</scope>
    <source>
        <strain evidence="2">SORGH_AS_0974</strain>
    </source>
</reference>
<evidence type="ECO:0000313" key="3">
    <source>
        <dbReference type="Proteomes" id="UP001255601"/>
    </source>
</evidence>
<dbReference type="EMBL" id="JAVIZC010000003">
    <property type="protein sequence ID" value="MDR6104225.1"/>
    <property type="molecule type" value="Genomic_DNA"/>
</dbReference>
<sequence length="254" mass="27838">MKRTAAISISRLLLGVAAGFAETVSGNSDFEGRWSRDCDQGRSCHLEIGQTKSKRAVEITFSVEGNGPSCKWSVNAVYDRGFGGPVARDPHGNYYFYLTRQKDGRLYSSGTMLSNCGPQPTDQYFTSDDDVQVIVNNREVFDHNGSAMIVSPSQGTIAYRDPKKSIGDSVKRGAILFKASAPWDPYDDAVVIRGTAYVFKRDCEPAPYEVSGRQHGWHTLVLKGAAPVRAKTGCEVVGYEMNGNSILKFVSWGD</sequence>
<name>A0AAJ2BRE5_9HYPH</name>
<accession>A0AAJ2BRE5</accession>
<protein>
    <submittedName>
        <fullName evidence="2">Uncharacterized protein</fullName>
    </submittedName>
</protein>
<proteinExistence type="predicted"/>
<feature type="chain" id="PRO_5042619192" evidence="1">
    <location>
        <begin position="22"/>
        <end position="254"/>
    </location>
</feature>
<dbReference type="Proteomes" id="UP001255601">
    <property type="component" value="Unassembled WGS sequence"/>
</dbReference>
<feature type="signal peptide" evidence="1">
    <location>
        <begin position="1"/>
        <end position="21"/>
    </location>
</feature>
<evidence type="ECO:0000256" key="1">
    <source>
        <dbReference type="SAM" id="SignalP"/>
    </source>
</evidence>
<organism evidence="2 3">
    <name type="scientific">Agrobacterium larrymoorei</name>
    <dbReference type="NCBI Taxonomy" id="160699"/>
    <lineage>
        <taxon>Bacteria</taxon>
        <taxon>Pseudomonadati</taxon>
        <taxon>Pseudomonadota</taxon>
        <taxon>Alphaproteobacteria</taxon>
        <taxon>Hyphomicrobiales</taxon>
        <taxon>Rhizobiaceae</taxon>
        <taxon>Rhizobium/Agrobacterium group</taxon>
        <taxon>Agrobacterium</taxon>
    </lineage>
</organism>
<evidence type="ECO:0000313" key="2">
    <source>
        <dbReference type="EMBL" id="MDR6104225.1"/>
    </source>
</evidence>
<dbReference type="AlphaFoldDB" id="A0AAJ2BRE5"/>